<evidence type="ECO:0000256" key="1">
    <source>
        <dbReference type="SAM" id="MobiDB-lite"/>
    </source>
</evidence>
<dbReference type="STRING" id="767769.A0A1L9UMW9"/>
<dbReference type="OrthoDB" id="4509754at2759"/>
<sequence length="420" mass="46717">MIMRPFGSFKKPLRIKQKLKLPSTATRRMRTLFHRVSAMLTTTTTTTTTTYTEDSGSESTIKANSPKNYYNADMDMTTNMKPLDTIEELTHPAQHRQLPHRPPTPTPPASASASASESESESESESTSASTSIPPPAPTTTHPPFPLPSPSPFHHYYQQQQQHQQQQQQQHPPPYHCRPQKSVTWGPITEIPIYSPSPSPSPTPSPAISAQSFSPSTSWIDLSTTSSAVSSTAALTSSSAFPPTIIPRTTPPNPRPIRKPPTKLDNEMFYRNLYHMSQLATLRLNIVYDALSFVGGDFLDQVLLMEEGYLMQVAVTHAKQAQQRDFARFAFSAGAGSGAAGFKRGGNDGNTSYNNGALGMMITRRPSPVKAGRVEKRKVRKMMKKRKASDVMGADFWEQVHAMEEEYEIEEDEEMDRDWV</sequence>
<keyword evidence="3" id="KW-1185">Reference proteome</keyword>
<dbReference type="VEuPathDB" id="FungiDB:ASPBRDRAFT_562517"/>
<feature type="region of interest" description="Disordered" evidence="1">
    <location>
        <begin position="94"/>
        <end position="212"/>
    </location>
</feature>
<feature type="compositionally biased region" description="Pro residues" evidence="1">
    <location>
        <begin position="133"/>
        <end position="151"/>
    </location>
</feature>
<protein>
    <submittedName>
        <fullName evidence="2">Uncharacterized protein</fullName>
    </submittedName>
</protein>
<dbReference type="OMA" id="WGPITEI"/>
<dbReference type="Proteomes" id="UP000184499">
    <property type="component" value="Unassembled WGS sequence"/>
</dbReference>
<feature type="compositionally biased region" description="Pro residues" evidence="1">
    <location>
        <begin position="195"/>
        <end position="205"/>
    </location>
</feature>
<proteinExistence type="predicted"/>
<reference evidence="3" key="1">
    <citation type="journal article" date="2017" name="Genome Biol.">
        <title>Comparative genomics reveals high biological diversity and specific adaptations in the industrially and medically important fungal genus Aspergillus.</title>
        <authorList>
            <person name="de Vries R.P."/>
            <person name="Riley R."/>
            <person name="Wiebenga A."/>
            <person name="Aguilar-Osorio G."/>
            <person name="Amillis S."/>
            <person name="Uchima C.A."/>
            <person name="Anderluh G."/>
            <person name="Asadollahi M."/>
            <person name="Askin M."/>
            <person name="Barry K."/>
            <person name="Battaglia E."/>
            <person name="Bayram O."/>
            <person name="Benocci T."/>
            <person name="Braus-Stromeyer S.A."/>
            <person name="Caldana C."/>
            <person name="Canovas D."/>
            <person name="Cerqueira G.C."/>
            <person name="Chen F."/>
            <person name="Chen W."/>
            <person name="Choi C."/>
            <person name="Clum A."/>
            <person name="Dos Santos R.A."/>
            <person name="Damasio A.R."/>
            <person name="Diallinas G."/>
            <person name="Emri T."/>
            <person name="Fekete E."/>
            <person name="Flipphi M."/>
            <person name="Freyberg S."/>
            <person name="Gallo A."/>
            <person name="Gournas C."/>
            <person name="Habgood R."/>
            <person name="Hainaut M."/>
            <person name="Harispe M.L."/>
            <person name="Henrissat B."/>
            <person name="Hilden K.S."/>
            <person name="Hope R."/>
            <person name="Hossain A."/>
            <person name="Karabika E."/>
            <person name="Karaffa L."/>
            <person name="Karanyi Z."/>
            <person name="Krasevec N."/>
            <person name="Kuo A."/>
            <person name="Kusch H."/>
            <person name="LaButti K."/>
            <person name="Lagendijk E.L."/>
            <person name="Lapidus A."/>
            <person name="Levasseur A."/>
            <person name="Lindquist E."/>
            <person name="Lipzen A."/>
            <person name="Logrieco A.F."/>
            <person name="MacCabe A."/>
            <person name="Maekelae M.R."/>
            <person name="Malavazi I."/>
            <person name="Melin P."/>
            <person name="Meyer V."/>
            <person name="Mielnichuk N."/>
            <person name="Miskei M."/>
            <person name="Molnar A.P."/>
            <person name="Mule G."/>
            <person name="Ngan C.Y."/>
            <person name="Orejas M."/>
            <person name="Orosz E."/>
            <person name="Ouedraogo J.P."/>
            <person name="Overkamp K.M."/>
            <person name="Park H.-S."/>
            <person name="Perrone G."/>
            <person name="Piumi F."/>
            <person name="Punt P.J."/>
            <person name="Ram A.F."/>
            <person name="Ramon A."/>
            <person name="Rauscher S."/>
            <person name="Record E."/>
            <person name="Riano-Pachon D.M."/>
            <person name="Robert V."/>
            <person name="Roehrig J."/>
            <person name="Ruller R."/>
            <person name="Salamov A."/>
            <person name="Salih N.S."/>
            <person name="Samson R.A."/>
            <person name="Sandor E."/>
            <person name="Sanguinetti M."/>
            <person name="Schuetze T."/>
            <person name="Sepcic K."/>
            <person name="Shelest E."/>
            <person name="Sherlock G."/>
            <person name="Sophianopoulou V."/>
            <person name="Squina F.M."/>
            <person name="Sun H."/>
            <person name="Susca A."/>
            <person name="Todd R.B."/>
            <person name="Tsang A."/>
            <person name="Unkles S.E."/>
            <person name="van de Wiele N."/>
            <person name="van Rossen-Uffink D."/>
            <person name="Oliveira J.V."/>
            <person name="Vesth T.C."/>
            <person name="Visser J."/>
            <person name="Yu J.-H."/>
            <person name="Zhou M."/>
            <person name="Andersen M.R."/>
            <person name="Archer D.B."/>
            <person name="Baker S.E."/>
            <person name="Benoit I."/>
            <person name="Brakhage A.A."/>
            <person name="Braus G.H."/>
            <person name="Fischer R."/>
            <person name="Frisvad J.C."/>
            <person name="Goldman G.H."/>
            <person name="Houbraken J."/>
            <person name="Oakley B."/>
            <person name="Pocsi I."/>
            <person name="Scazzocchio C."/>
            <person name="Seiboth B."/>
            <person name="vanKuyk P.A."/>
            <person name="Wortman J."/>
            <person name="Dyer P.S."/>
            <person name="Grigoriev I.V."/>
        </authorList>
    </citation>
    <scope>NUCLEOTIDE SEQUENCE [LARGE SCALE GENOMIC DNA]</scope>
    <source>
        <strain evidence="3">CBS 101740 / IMI 381727 / IBT 21946</strain>
    </source>
</reference>
<name>A0A1L9UMW9_ASPBC</name>
<feature type="compositionally biased region" description="Low complexity" evidence="1">
    <location>
        <begin position="152"/>
        <end position="170"/>
    </location>
</feature>
<dbReference type="EMBL" id="KV878683">
    <property type="protein sequence ID" value="OJJ73012.1"/>
    <property type="molecule type" value="Genomic_DNA"/>
</dbReference>
<dbReference type="AlphaFoldDB" id="A0A1L9UMW9"/>
<dbReference type="RefSeq" id="XP_067480260.1">
    <property type="nucleotide sequence ID" value="XM_067627522.1"/>
</dbReference>
<gene>
    <name evidence="2" type="ORF">ASPBRDRAFT_562517</name>
</gene>
<evidence type="ECO:0000313" key="3">
    <source>
        <dbReference type="Proteomes" id="UP000184499"/>
    </source>
</evidence>
<evidence type="ECO:0000313" key="2">
    <source>
        <dbReference type="EMBL" id="OJJ73012.1"/>
    </source>
</evidence>
<accession>A0A1L9UMW9</accession>
<feature type="region of interest" description="Disordered" evidence="1">
    <location>
        <begin position="240"/>
        <end position="260"/>
    </location>
</feature>
<dbReference type="GeneID" id="93580010"/>
<organism evidence="2 3">
    <name type="scientific">Aspergillus brasiliensis (strain CBS 101740 / IMI 381727 / IBT 21946)</name>
    <dbReference type="NCBI Taxonomy" id="767769"/>
    <lineage>
        <taxon>Eukaryota</taxon>
        <taxon>Fungi</taxon>
        <taxon>Dikarya</taxon>
        <taxon>Ascomycota</taxon>
        <taxon>Pezizomycotina</taxon>
        <taxon>Eurotiomycetes</taxon>
        <taxon>Eurotiomycetidae</taxon>
        <taxon>Eurotiales</taxon>
        <taxon>Aspergillaceae</taxon>
        <taxon>Aspergillus</taxon>
        <taxon>Aspergillus subgen. Circumdati</taxon>
    </lineage>
</organism>